<protein>
    <submittedName>
        <fullName evidence="2">Uncharacterized protein</fullName>
    </submittedName>
</protein>
<dbReference type="InterPro" id="IPR053023">
    <property type="entry name" value="FLAP_modulator"/>
</dbReference>
<proteinExistence type="predicted"/>
<dbReference type="EMBL" id="HBHR01022276">
    <property type="protein sequence ID" value="CAD9873712.1"/>
    <property type="molecule type" value="Transcribed_RNA"/>
</dbReference>
<dbReference type="Pfam" id="PF07466">
    <property type="entry name" value="DUF1517"/>
    <property type="match status" value="1"/>
</dbReference>
<feature type="chain" id="PRO_5031007885" evidence="1">
    <location>
        <begin position="19"/>
        <end position="365"/>
    </location>
</feature>
<feature type="signal peptide" evidence="1">
    <location>
        <begin position="1"/>
        <end position="18"/>
    </location>
</feature>
<evidence type="ECO:0000313" key="2">
    <source>
        <dbReference type="EMBL" id="CAD9873712.1"/>
    </source>
</evidence>
<evidence type="ECO:0000256" key="1">
    <source>
        <dbReference type="SAM" id="SignalP"/>
    </source>
</evidence>
<name>A0A7S2V5E0_9STRA</name>
<dbReference type="AlphaFoldDB" id="A0A7S2V5E0"/>
<accession>A0A7S2V5E0</accession>
<organism evidence="2">
    <name type="scientific">Fibrocapsa japonica</name>
    <dbReference type="NCBI Taxonomy" id="94617"/>
    <lineage>
        <taxon>Eukaryota</taxon>
        <taxon>Sar</taxon>
        <taxon>Stramenopiles</taxon>
        <taxon>Ochrophyta</taxon>
        <taxon>Raphidophyceae</taxon>
        <taxon>Chattonellales</taxon>
        <taxon>Chattonellaceae</taxon>
        <taxon>Fibrocapsa</taxon>
    </lineage>
</organism>
<sequence length="365" mass="40443">MNYYKLFLVGIAFIGAQGFLSAPNKGISVKSVQQSVSTRFVGMRRNSHGDNRHDERPNQVKVQNNMFKRIMSKASKIGTASACFAATLAGMATGASAIDTKFSTEKQMDVFDSYAHERQMDIRLRDYIVTDKPRWWIEEVQAPAPAPIPVLVESKEIPKGLIVGVGAAALLAVAATRKKEEPLPVVNLSEPALAVVQVALKCDSRSNIQDYMKRLYSNVDPSKQSSLGAAIRSLASELTARQNSWVSGTGYIQRFNSLKECEIAFNQQALEERVKWDREYYDTGKEVDEYAVITLLVASQQVGFELPLVSNKADLLNALDLLSSASTLEGGKFLLGVEVLWTPQDADDYLTLEDVYSRWPHLVEV</sequence>
<gene>
    <name evidence="2" type="ORF">FJAP1339_LOCUS11410</name>
</gene>
<reference evidence="2" key="1">
    <citation type="submission" date="2021-01" db="EMBL/GenBank/DDBJ databases">
        <authorList>
            <person name="Corre E."/>
            <person name="Pelletier E."/>
            <person name="Niang G."/>
            <person name="Scheremetjew M."/>
            <person name="Finn R."/>
            <person name="Kale V."/>
            <person name="Holt S."/>
            <person name="Cochrane G."/>
            <person name="Meng A."/>
            <person name="Brown T."/>
            <person name="Cohen L."/>
        </authorList>
    </citation>
    <scope>NUCLEOTIDE SEQUENCE</scope>
    <source>
        <strain evidence="2">CCMP1661</strain>
    </source>
</reference>
<dbReference type="PANTHER" id="PTHR33975:SF2">
    <property type="entry name" value="MYELIN-ASSOCIATED OLIGODENDROCYTE BASIC PROTEIN"/>
    <property type="match status" value="1"/>
</dbReference>
<dbReference type="PANTHER" id="PTHR33975">
    <property type="entry name" value="MYELIN-ASSOCIATED OLIGODENDROCYTE BASIC PROTEIN"/>
    <property type="match status" value="1"/>
</dbReference>
<dbReference type="InterPro" id="IPR010903">
    <property type="entry name" value="DUF1517"/>
</dbReference>
<keyword evidence="1" id="KW-0732">Signal</keyword>